<dbReference type="EMBL" id="LDXT01000082">
    <property type="protein sequence ID" value="KRT55216.1"/>
    <property type="molecule type" value="Genomic_DNA"/>
</dbReference>
<organism evidence="12 13">
    <name type="scientific">endosymbiont of Ridgeia piscesae</name>
    <dbReference type="NCBI Taxonomy" id="54398"/>
    <lineage>
        <taxon>Bacteria</taxon>
        <taxon>Pseudomonadati</taxon>
        <taxon>Pseudomonadota</taxon>
        <taxon>Gammaproteobacteria</taxon>
        <taxon>sulfur-oxidizing symbionts</taxon>
    </lineage>
</organism>
<feature type="transmembrane region" description="Helical" evidence="10">
    <location>
        <begin position="370"/>
        <end position="390"/>
    </location>
</feature>
<feature type="transmembrane region" description="Helical" evidence="10">
    <location>
        <begin position="433"/>
        <end position="453"/>
    </location>
</feature>
<evidence type="ECO:0000256" key="11">
    <source>
        <dbReference type="PIRNR" id="PIRNR002869"/>
    </source>
</evidence>
<dbReference type="GO" id="GO:0071555">
    <property type="term" value="P:cell wall organization"/>
    <property type="evidence" value="ECO:0007669"/>
    <property type="project" value="UniProtKB-UniRule"/>
</dbReference>
<evidence type="ECO:0000256" key="9">
    <source>
        <dbReference type="ARBA" id="ARBA00061532"/>
    </source>
</evidence>
<evidence type="ECO:0000256" key="5">
    <source>
        <dbReference type="ARBA" id="ARBA00022984"/>
    </source>
</evidence>
<evidence type="ECO:0000256" key="10">
    <source>
        <dbReference type="HAMAP-Rule" id="MF_02078"/>
    </source>
</evidence>
<name>A0A0T5YX17_9GAMM</name>
<protein>
    <recommendedName>
        <fullName evidence="10">Probable lipid II flippase MurJ</fullName>
    </recommendedName>
</protein>
<dbReference type="GO" id="GO:0005886">
    <property type="term" value="C:plasma membrane"/>
    <property type="evidence" value="ECO:0007669"/>
    <property type="project" value="UniProtKB-SubCell"/>
</dbReference>
<feature type="transmembrane region" description="Helical" evidence="10">
    <location>
        <begin position="465"/>
        <end position="485"/>
    </location>
</feature>
<gene>
    <name evidence="10" type="primary">murJ</name>
    <name evidence="12" type="ORF">Ga0074115_11539</name>
</gene>
<feature type="transmembrane region" description="Helical" evidence="10">
    <location>
        <begin position="296"/>
        <end position="316"/>
    </location>
</feature>
<evidence type="ECO:0000256" key="7">
    <source>
        <dbReference type="ARBA" id="ARBA00023136"/>
    </source>
</evidence>
<feature type="transmembrane region" description="Helical" evidence="10">
    <location>
        <begin position="152"/>
        <end position="169"/>
    </location>
</feature>
<keyword evidence="10 11" id="KW-0813">Transport</keyword>
<evidence type="ECO:0000313" key="12">
    <source>
        <dbReference type="EMBL" id="KRT55216.1"/>
    </source>
</evidence>
<feature type="transmembrane region" description="Helical" evidence="10">
    <location>
        <begin position="175"/>
        <end position="198"/>
    </location>
</feature>
<keyword evidence="4 10" id="KW-0133">Cell shape</keyword>
<accession>A0A0T5YX17</accession>
<dbReference type="UniPathway" id="UPA00219"/>
<feature type="transmembrane region" description="Helical" evidence="10">
    <location>
        <begin position="120"/>
        <end position="140"/>
    </location>
</feature>
<comment type="pathway">
    <text evidence="10">Cell wall biogenesis; peptidoglycan biosynthesis.</text>
</comment>
<dbReference type="Pfam" id="PF03023">
    <property type="entry name" value="MurJ"/>
    <property type="match status" value="1"/>
</dbReference>
<dbReference type="InterPro" id="IPR004268">
    <property type="entry name" value="MurJ"/>
</dbReference>
<keyword evidence="5 10" id="KW-0573">Peptidoglycan synthesis</keyword>
<comment type="subcellular location">
    <subcellularLocation>
        <location evidence="10">Cell inner membrane</location>
        <topology evidence="10">Multi-pass membrane protein</topology>
    </subcellularLocation>
    <subcellularLocation>
        <location evidence="1">Cell membrane</location>
        <topology evidence="1">Multi-pass membrane protein</topology>
    </subcellularLocation>
</comment>
<feature type="transmembrane region" description="Helical" evidence="10">
    <location>
        <begin position="336"/>
        <end position="358"/>
    </location>
</feature>
<dbReference type="GO" id="GO:0015648">
    <property type="term" value="F:lipid-linked peptidoglycan transporter activity"/>
    <property type="evidence" value="ECO:0007669"/>
    <property type="project" value="UniProtKB-UniRule"/>
</dbReference>
<evidence type="ECO:0000256" key="4">
    <source>
        <dbReference type="ARBA" id="ARBA00022960"/>
    </source>
</evidence>
<keyword evidence="13" id="KW-1185">Reference proteome</keyword>
<keyword evidence="7 10" id="KW-0472">Membrane</keyword>
<evidence type="ECO:0000256" key="2">
    <source>
        <dbReference type="ARBA" id="ARBA00022475"/>
    </source>
</evidence>
<dbReference type="CDD" id="cd13123">
    <property type="entry name" value="MATE_MurJ_like"/>
    <property type="match status" value="1"/>
</dbReference>
<dbReference type="GO" id="GO:0009252">
    <property type="term" value="P:peptidoglycan biosynthetic process"/>
    <property type="evidence" value="ECO:0007669"/>
    <property type="project" value="UniProtKB-UniRule"/>
</dbReference>
<keyword evidence="10 11" id="KW-0961">Cell wall biogenesis/degradation</keyword>
<comment type="caution">
    <text evidence="12">The sequence shown here is derived from an EMBL/GenBank/DDBJ whole genome shotgun (WGS) entry which is preliminary data.</text>
</comment>
<dbReference type="InterPro" id="IPR051050">
    <property type="entry name" value="Lipid_II_flippase_MurJ/MviN"/>
</dbReference>
<dbReference type="GO" id="GO:0008360">
    <property type="term" value="P:regulation of cell shape"/>
    <property type="evidence" value="ECO:0007669"/>
    <property type="project" value="UniProtKB-UniRule"/>
</dbReference>
<dbReference type="GO" id="GO:0034204">
    <property type="term" value="P:lipid translocation"/>
    <property type="evidence" value="ECO:0007669"/>
    <property type="project" value="TreeGrafter"/>
</dbReference>
<evidence type="ECO:0000256" key="8">
    <source>
        <dbReference type="ARBA" id="ARBA00060041"/>
    </source>
</evidence>
<comment type="function">
    <text evidence="8 10 11">Involved in peptidoglycan biosynthesis. Transports lipid-linked peptidoglycan precursors from the inner to the outer leaflet of the cytoplasmic membrane.</text>
</comment>
<dbReference type="HAMAP" id="MF_02078">
    <property type="entry name" value="MurJ_MviN"/>
    <property type="match status" value="1"/>
</dbReference>
<dbReference type="PANTHER" id="PTHR47019">
    <property type="entry name" value="LIPID II FLIPPASE MURJ"/>
    <property type="match status" value="1"/>
</dbReference>
<evidence type="ECO:0000256" key="1">
    <source>
        <dbReference type="ARBA" id="ARBA00004651"/>
    </source>
</evidence>
<evidence type="ECO:0000256" key="3">
    <source>
        <dbReference type="ARBA" id="ARBA00022692"/>
    </source>
</evidence>
<comment type="similarity">
    <text evidence="9 10 11">Belongs to the MurJ/MviN family.</text>
</comment>
<dbReference type="PRINTS" id="PR01806">
    <property type="entry name" value="VIRFACTRMVIN"/>
</dbReference>
<reference evidence="12 13" key="1">
    <citation type="submission" date="2015-11" db="EMBL/GenBank/DDBJ databases">
        <title>The genome of Candidatus Endoriftia persephone in Ridgeia piscesae and population structure of the North Eastern Pacific vestimentiferan symbionts.</title>
        <authorList>
            <person name="Perez M."/>
            <person name="Juniper K.S."/>
        </authorList>
    </citation>
    <scope>NUCLEOTIDE SEQUENCE [LARGE SCALE GENOMIC DNA]</scope>
    <source>
        <strain evidence="12">Ind11</strain>
    </source>
</reference>
<sequence>MISRILGFVRDLVLARMFGADATTDAFFVAFKIPNFLRRLFAEGAFSLAFVPVLTEYRSQRSEQELKAFVDMMAGTLGVVLLLTTLLGVVAAPLLVMIFAPGFLSDGDGKYELAVEMLHLTFPYLFFISLTAFAGGVLNAHHRFGAPAFTPVLLNLSLIGCALWLSPMMDQPIVALAWAVLLAGGVQFMFQLPFLYQIRMIPRPRVAFHDRGVIRVMKLMVPALFGVSVSQLNLLLDTLIASFLVSGSISWLYYSDRLMEFPVGILGVALGTVILPNLSRKHAEKSPQEFSDTLDWALRVTVLLGVPAAVGLFVLAGPTLATLFHSEAFTAQDVLMSSYSLMAYAPGLMAIMLIKILAPGFYARQDTRTPVRIGILAMAANMLFNLLLVFPLDHAGLALATTISSSLNAWLLYRGLREQSIYTPRPGWPGIWLRASMAAFAMGALLLWGVGSLDLWLGQGTWTRIVHLTFFIASGGVLYFVVLYISGIRLHHFRSL</sequence>
<feature type="transmembrane region" description="Helical" evidence="10">
    <location>
        <begin position="396"/>
        <end position="413"/>
    </location>
</feature>
<evidence type="ECO:0000256" key="6">
    <source>
        <dbReference type="ARBA" id="ARBA00022989"/>
    </source>
</evidence>
<keyword evidence="2 10" id="KW-1003">Cell membrane</keyword>
<dbReference type="AlphaFoldDB" id="A0A0T5YX17"/>
<dbReference type="PATRIC" id="fig|54398.3.peg.2061"/>
<dbReference type="PANTHER" id="PTHR47019:SF1">
    <property type="entry name" value="LIPID II FLIPPASE MURJ"/>
    <property type="match status" value="1"/>
</dbReference>
<dbReference type="Proteomes" id="UP000051634">
    <property type="component" value="Unassembled WGS sequence"/>
</dbReference>
<keyword evidence="3 10" id="KW-0812">Transmembrane</keyword>
<keyword evidence="6 10" id="KW-1133">Transmembrane helix</keyword>
<proteinExistence type="inferred from homology"/>
<dbReference type="PIRSF" id="PIRSF002869">
    <property type="entry name" value="MviN"/>
    <property type="match status" value="1"/>
</dbReference>
<feature type="transmembrane region" description="Helical" evidence="10">
    <location>
        <begin position="76"/>
        <end position="100"/>
    </location>
</feature>
<dbReference type="NCBIfam" id="TIGR01695">
    <property type="entry name" value="murJ_mviN"/>
    <property type="match status" value="1"/>
</dbReference>
<evidence type="ECO:0000313" key="13">
    <source>
        <dbReference type="Proteomes" id="UP000051634"/>
    </source>
</evidence>
<feature type="transmembrane region" description="Helical" evidence="10">
    <location>
        <begin position="219"/>
        <end position="245"/>
    </location>
</feature>
<keyword evidence="10" id="KW-0997">Cell inner membrane</keyword>
<feature type="transmembrane region" description="Helical" evidence="10">
    <location>
        <begin position="257"/>
        <end position="275"/>
    </location>
</feature>